<dbReference type="GO" id="GO:0004519">
    <property type="term" value="F:endonuclease activity"/>
    <property type="evidence" value="ECO:0007669"/>
    <property type="project" value="InterPro"/>
</dbReference>
<dbReference type="Pfam" id="PF20454">
    <property type="entry name" value="GpA_nuclease"/>
    <property type="match status" value="1"/>
</dbReference>
<dbReference type="AlphaFoldDB" id="A0A450TL14"/>
<proteinExistence type="predicted"/>
<feature type="domain" description="Terminase large subunit GpA endonuclease" evidence="2">
    <location>
        <begin position="79"/>
        <end position="135"/>
    </location>
</feature>
<organism evidence="3">
    <name type="scientific">Candidatus Kentrum sp. FW</name>
    <dbReference type="NCBI Taxonomy" id="2126338"/>
    <lineage>
        <taxon>Bacteria</taxon>
        <taxon>Pseudomonadati</taxon>
        <taxon>Pseudomonadota</taxon>
        <taxon>Gammaproteobacteria</taxon>
        <taxon>Candidatus Kentrum</taxon>
    </lineage>
</organism>
<evidence type="ECO:0000313" key="3">
    <source>
        <dbReference type="EMBL" id="VFJ68370.1"/>
    </source>
</evidence>
<sequence>MGGIDPLAATGREWRKPLLYPLLIQRCSECTRFLAALEMTRTSREIFGSGLTGLGVTEFWKADSLPLHSAKRYPFIIMDWLDGQMKLEARGIGRWHYYREVRADYFEQITSEVKAPHKSIKYRGASAKEWAPERGAGWGGLRSACGPGDSDAADAPGPVGEVGEGGDADVALSGGGVLP</sequence>
<feature type="region of interest" description="Disordered" evidence="1">
    <location>
        <begin position="139"/>
        <end position="179"/>
    </location>
</feature>
<dbReference type="EMBL" id="CAADFD010000143">
    <property type="protein sequence ID" value="VFJ68370.1"/>
    <property type="molecule type" value="Genomic_DNA"/>
</dbReference>
<dbReference type="InterPro" id="IPR046454">
    <property type="entry name" value="GpA_endonuclease"/>
</dbReference>
<protein>
    <recommendedName>
        <fullName evidence="2">Terminase large subunit GpA endonuclease domain-containing protein</fullName>
    </recommendedName>
</protein>
<evidence type="ECO:0000256" key="1">
    <source>
        <dbReference type="SAM" id="MobiDB-lite"/>
    </source>
</evidence>
<gene>
    <name evidence="3" type="ORF">BECKFW1821B_GA0114236_114310</name>
</gene>
<accession>A0A450TL14</accession>
<reference evidence="3" key="1">
    <citation type="submission" date="2019-02" db="EMBL/GenBank/DDBJ databases">
        <authorList>
            <person name="Gruber-Vodicka R. H."/>
            <person name="Seah K. B. B."/>
        </authorList>
    </citation>
    <scope>NUCLEOTIDE SEQUENCE</scope>
    <source>
        <strain evidence="3">BECK_BZ106</strain>
    </source>
</reference>
<name>A0A450TL14_9GAMM</name>
<evidence type="ECO:0000259" key="2">
    <source>
        <dbReference type="Pfam" id="PF20454"/>
    </source>
</evidence>